<protein>
    <submittedName>
        <fullName evidence="1">Pectinesterase inhibitor</fullName>
    </submittedName>
</protein>
<reference evidence="1 2" key="1">
    <citation type="journal article" date="2023" name="Science">
        <title>Complex scaffold remodeling in plant triterpene biosynthesis.</title>
        <authorList>
            <person name="De La Pena R."/>
            <person name="Hodgson H."/>
            <person name="Liu J.C."/>
            <person name="Stephenson M.J."/>
            <person name="Martin A.C."/>
            <person name="Owen C."/>
            <person name="Harkess A."/>
            <person name="Leebens-Mack J."/>
            <person name="Jimenez L.E."/>
            <person name="Osbourn A."/>
            <person name="Sattely E.S."/>
        </authorList>
    </citation>
    <scope>NUCLEOTIDE SEQUENCE [LARGE SCALE GENOMIC DNA]</scope>
    <source>
        <strain evidence="2">cv. JPN11</strain>
        <tissue evidence="1">Leaf</tissue>
    </source>
</reference>
<gene>
    <name evidence="1" type="ORF">OWV82_005527</name>
</gene>
<dbReference type="EMBL" id="CM051396">
    <property type="protein sequence ID" value="KAJ4721942.1"/>
    <property type="molecule type" value="Genomic_DNA"/>
</dbReference>
<sequence>MASSKSSFLQASILLVVVLPFLLIVPSFARLNVKVNFDEINILCSKIKNPPFCEAVLKSTPGVDTADFPGLIKITIDLARSNATNTQNLIKSLVPKATEPRLKASYTSCSDHYDRALGDFGDGEQALNANDPNRLSSYTSAAWNETIYCENELQGLAPDPSLPKGCQDLQSFCAIILVVANLLPR</sequence>
<accession>A0ACC1YDT2</accession>
<evidence type="ECO:0000313" key="1">
    <source>
        <dbReference type="EMBL" id="KAJ4721942.1"/>
    </source>
</evidence>
<evidence type="ECO:0000313" key="2">
    <source>
        <dbReference type="Proteomes" id="UP001164539"/>
    </source>
</evidence>
<keyword evidence="2" id="KW-1185">Reference proteome</keyword>
<name>A0ACC1YDT2_MELAZ</name>
<dbReference type="Proteomes" id="UP001164539">
    <property type="component" value="Chromosome 3"/>
</dbReference>
<proteinExistence type="predicted"/>
<organism evidence="1 2">
    <name type="scientific">Melia azedarach</name>
    <name type="common">Chinaberry tree</name>
    <dbReference type="NCBI Taxonomy" id="155640"/>
    <lineage>
        <taxon>Eukaryota</taxon>
        <taxon>Viridiplantae</taxon>
        <taxon>Streptophyta</taxon>
        <taxon>Embryophyta</taxon>
        <taxon>Tracheophyta</taxon>
        <taxon>Spermatophyta</taxon>
        <taxon>Magnoliopsida</taxon>
        <taxon>eudicotyledons</taxon>
        <taxon>Gunneridae</taxon>
        <taxon>Pentapetalae</taxon>
        <taxon>rosids</taxon>
        <taxon>malvids</taxon>
        <taxon>Sapindales</taxon>
        <taxon>Meliaceae</taxon>
        <taxon>Melia</taxon>
    </lineage>
</organism>
<comment type="caution">
    <text evidence="1">The sequence shown here is derived from an EMBL/GenBank/DDBJ whole genome shotgun (WGS) entry which is preliminary data.</text>
</comment>